<comment type="similarity">
    <text evidence="1">Belongs to the LysR transcriptional regulatory family.</text>
</comment>
<reference evidence="6 7" key="1">
    <citation type="submission" date="2024-04" db="EMBL/GenBank/DDBJ databases">
        <title>Novel species of the genus Ideonella isolated from streams.</title>
        <authorList>
            <person name="Lu H."/>
        </authorList>
    </citation>
    <scope>NUCLEOTIDE SEQUENCE [LARGE SCALE GENOMIC DNA]</scope>
    <source>
        <strain evidence="6 7">LYT19W</strain>
    </source>
</reference>
<dbReference type="SUPFAM" id="SSF53850">
    <property type="entry name" value="Periplasmic binding protein-like II"/>
    <property type="match status" value="1"/>
</dbReference>
<name>A0ABU9C3Y2_9BURK</name>
<dbReference type="InterPro" id="IPR036388">
    <property type="entry name" value="WH-like_DNA-bd_sf"/>
</dbReference>
<dbReference type="Proteomes" id="UP001379945">
    <property type="component" value="Unassembled WGS sequence"/>
</dbReference>
<protein>
    <submittedName>
        <fullName evidence="6">LysR family transcriptional regulator</fullName>
    </submittedName>
</protein>
<dbReference type="EMBL" id="JBBUTI010000005">
    <property type="protein sequence ID" value="MEK8046341.1"/>
    <property type="molecule type" value="Genomic_DNA"/>
</dbReference>
<feature type="domain" description="HTH lysR-type" evidence="5">
    <location>
        <begin position="4"/>
        <end position="61"/>
    </location>
</feature>
<dbReference type="SUPFAM" id="SSF46785">
    <property type="entry name" value="Winged helix' DNA-binding domain"/>
    <property type="match status" value="1"/>
</dbReference>
<evidence type="ECO:0000256" key="3">
    <source>
        <dbReference type="ARBA" id="ARBA00023125"/>
    </source>
</evidence>
<keyword evidence="4" id="KW-0804">Transcription</keyword>
<dbReference type="Gene3D" id="3.40.190.10">
    <property type="entry name" value="Periplasmic binding protein-like II"/>
    <property type="match status" value="2"/>
</dbReference>
<evidence type="ECO:0000256" key="1">
    <source>
        <dbReference type="ARBA" id="ARBA00009437"/>
    </source>
</evidence>
<dbReference type="PRINTS" id="PR00039">
    <property type="entry name" value="HTHLYSR"/>
</dbReference>
<gene>
    <name evidence="6" type="ORF">AACH00_08305</name>
</gene>
<evidence type="ECO:0000256" key="2">
    <source>
        <dbReference type="ARBA" id="ARBA00023015"/>
    </source>
</evidence>
<proteinExistence type="inferred from homology"/>
<keyword evidence="3" id="KW-0238">DNA-binding</keyword>
<dbReference type="InterPro" id="IPR036390">
    <property type="entry name" value="WH_DNA-bd_sf"/>
</dbReference>
<sequence>MRELTLRSLRVFEAAASTSSFSRAAELMAMSQPAVSQQIRQLEEEAGLRLFDTHARPIQLTDAGRELLRHARAILAQVEVAADAMSSLEGQFKGQIHLGVVSPAQYFAPALLTAFRERYPQVRVKLSIAQRDTLLAQLAEHKVDLVIGGYPPAHAEVEAEAFARHPHVLVAAAGHPLADQRGLQWADLRHEPFLFREPGSSTRQFLEQLMMVQGLQVQTAIELQGPETIRQAVMAGMGISFMSAHVCQTEISHGLILVLDVAGMPKWLDWCLLYRRDRPLSSVQQALREFVLAEGAALAACVLG</sequence>
<evidence type="ECO:0000259" key="5">
    <source>
        <dbReference type="PROSITE" id="PS50931"/>
    </source>
</evidence>
<dbReference type="PROSITE" id="PS50931">
    <property type="entry name" value="HTH_LYSR"/>
    <property type="match status" value="1"/>
</dbReference>
<organism evidence="6 7">
    <name type="scientific">Ideonella margarita</name>
    <dbReference type="NCBI Taxonomy" id="2984191"/>
    <lineage>
        <taxon>Bacteria</taxon>
        <taxon>Pseudomonadati</taxon>
        <taxon>Pseudomonadota</taxon>
        <taxon>Betaproteobacteria</taxon>
        <taxon>Burkholderiales</taxon>
        <taxon>Sphaerotilaceae</taxon>
        <taxon>Ideonella</taxon>
    </lineage>
</organism>
<keyword evidence="7" id="KW-1185">Reference proteome</keyword>
<evidence type="ECO:0000256" key="4">
    <source>
        <dbReference type="ARBA" id="ARBA00023163"/>
    </source>
</evidence>
<evidence type="ECO:0000313" key="7">
    <source>
        <dbReference type="Proteomes" id="UP001379945"/>
    </source>
</evidence>
<keyword evidence="2" id="KW-0805">Transcription regulation</keyword>
<dbReference type="PANTHER" id="PTHR30126:SF5">
    <property type="entry name" value="HTH-TYPE TRANSCRIPTIONAL ACTIVATOR CMPR"/>
    <property type="match status" value="1"/>
</dbReference>
<dbReference type="InterPro" id="IPR000847">
    <property type="entry name" value="LysR_HTH_N"/>
</dbReference>
<dbReference type="InterPro" id="IPR005119">
    <property type="entry name" value="LysR_subst-bd"/>
</dbReference>
<dbReference type="Pfam" id="PF00126">
    <property type="entry name" value="HTH_1"/>
    <property type="match status" value="1"/>
</dbReference>
<comment type="caution">
    <text evidence="6">The sequence shown here is derived from an EMBL/GenBank/DDBJ whole genome shotgun (WGS) entry which is preliminary data.</text>
</comment>
<dbReference type="Pfam" id="PF03466">
    <property type="entry name" value="LysR_substrate"/>
    <property type="match status" value="1"/>
</dbReference>
<accession>A0ABU9C3Y2</accession>
<dbReference type="Gene3D" id="1.10.10.10">
    <property type="entry name" value="Winged helix-like DNA-binding domain superfamily/Winged helix DNA-binding domain"/>
    <property type="match status" value="1"/>
</dbReference>
<dbReference type="RefSeq" id="WP_341398629.1">
    <property type="nucleotide sequence ID" value="NZ_JBBUTI010000005.1"/>
</dbReference>
<dbReference type="PANTHER" id="PTHR30126">
    <property type="entry name" value="HTH-TYPE TRANSCRIPTIONAL REGULATOR"/>
    <property type="match status" value="1"/>
</dbReference>
<evidence type="ECO:0000313" key="6">
    <source>
        <dbReference type="EMBL" id="MEK8046341.1"/>
    </source>
</evidence>